<dbReference type="CDD" id="cd05685">
    <property type="entry name" value="S1_Tex"/>
    <property type="match status" value="1"/>
</dbReference>
<dbReference type="Gene3D" id="1.10.3500.10">
    <property type="entry name" value="Tex N-terminal region-like"/>
    <property type="match status" value="1"/>
</dbReference>
<dbReference type="Gene3D" id="2.40.50.140">
    <property type="entry name" value="Nucleic acid-binding proteins"/>
    <property type="match status" value="1"/>
</dbReference>
<dbReference type="GO" id="GO:0006139">
    <property type="term" value="P:nucleobase-containing compound metabolic process"/>
    <property type="evidence" value="ECO:0007669"/>
    <property type="project" value="InterPro"/>
</dbReference>
<keyword evidence="4" id="KW-1185">Reference proteome</keyword>
<dbReference type="InterPro" id="IPR018974">
    <property type="entry name" value="Tex-like_N"/>
</dbReference>
<dbReference type="Gene3D" id="3.30.420.140">
    <property type="entry name" value="YqgF/RNase H-like domain"/>
    <property type="match status" value="1"/>
</dbReference>
<dbReference type="PaxDb" id="1198114-AciX9_1197"/>
<dbReference type="Pfam" id="PF17674">
    <property type="entry name" value="HHH_9"/>
    <property type="match status" value="1"/>
</dbReference>
<dbReference type="InterPro" id="IPR012337">
    <property type="entry name" value="RNaseH-like_sf"/>
</dbReference>
<dbReference type="FunFam" id="1.10.10.650:FF:000001">
    <property type="entry name" value="S1 RNA-binding domain 1"/>
    <property type="match status" value="1"/>
</dbReference>
<dbReference type="SMART" id="SM00732">
    <property type="entry name" value="YqgFc"/>
    <property type="match status" value="1"/>
</dbReference>
<accession>E8X4D3</accession>
<dbReference type="InterPro" id="IPR044146">
    <property type="entry name" value="S1_Tex"/>
</dbReference>
<dbReference type="STRING" id="1198114.AciX9_1197"/>
<dbReference type="InterPro" id="IPR003029">
    <property type="entry name" value="S1_domain"/>
</dbReference>
<gene>
    <name evidence="3" type="ordered locus">AciX9_1197</name>
</gene>
<dbReference type="GO" id="GO:0003735">
    <property type="term" value="F:structural constituent of ribosome"/>
    <property type="evidence" value="ECO:0007669"/>
    <property type="project" value="TreeGrafter"/>
</dbReference>
<evidence type="ECO:0000313" key="4">
    <source>
        <dbReference type="Proteomes" id="UP000000343"/>
    </source>
</evidence>
<dbReference type="InterPro" id="IPR055179">
    <property type="entry name" value="Tex-like_central_region"/>
</dbReference>
<evidence type="ECO:0000259" key="2">
    <source>
        <dbReference type="PROSITE" id="PS50126"/>
    </source>
</evidence>
<feature type="domain" description="S1 motif" evidence="2">
    <location>
        <begin position="645"/>
        <end position="714"/>
    </location>
</feature>
<dbReference type="HOGENOM" id="CLU_009833_0_2_0"/>
<sequence length="765" mass="83795">MSETKTLPHEILFHIAQNLSSPLSSVVAVISLLDEGGTVPFIARYRKEATGALDEVKIREIEEKLAYFRDLLSRRETVLSSIAEQGKLTDELKAKIEGTLDKGELEDLYLPYRPKRRTKATIAKEKGLEPLADYVWGQAAGALSLMDLAGSFIDEAKGVASIVEALEGARHIVAERIAETAELRKALRTLLHDEGVIVSRKAMDAVDAQEKFKMYYEYREPVKTIPSHRMLAIRRGEAENVLYFLIEMDAARATGIMRKQVLGPDGDWTAQLELAIEDSWSRLLSSSIQGELRLELKKRSDVDAIQVFRENLGNLLMGAPAGPIAVLGLDPGLRTGCKVAVVDETGKFLAHDVIYPHTGQTAKSNQVMAGLVKAHNVRAIAIGNGTASRETDAFVRDFLAEQGLTEIFKVMVSESGASVYSASDVARQEFPELDLTVRGAISIARRLQDPLSELVKVDPKAIGVGQYQHDVDQRQLQQSLEATIESCVNKVGVDLNTSSWTLLRYVAGITERTALNIVQFRDENGRFNSRAQLKKVPGVGAKTFEQAAGFLRIRGGVQPLDSTSVHPESYALVEQIAKEVGAPVDRIIATPGLLDGVDKSKLAGGSFTLNDILEELRKPGRDPRDKFVAPSFHEGVRELADVQPDMVLEGVVTNVTKFGAFVDIGVHQDGLVHISELSNRFLKDPNEAVKVGQIVKVKVISADMASKRIALSMKALMSGVVPAARAPQVRGQERGRPQMQPKVAAPKPQTMDDKLAALSTRWKVR</sequence>
<organism evidence="4">
    <name type="scientific">Granulicella tundricola (strain ATCC BAA-1859 / DSM 23138 / MP5ACTX9)</name>
    <dbReference type="NCBI Taxonomy" id="1198114"/>
    <lineage>
        <taxon>Bacteria</taxon>
        <taxon>Pseudomonadati</taxon>
        <taxon>Acidobacteriota</taxon>
        <taxon>Terriglobia</taxon>
        <taxon>Terriglobales</taxon>
        <taxon>Acidobacteriaceae</taxon>
        <taxon>Granulicella</taxon>
    </lineage>
</organism>
<proteinExistence type="predicted"/>
<dbReference type="InterPro" id="IPR010994">
    <property type="entry name" value="RuvA_2-like"/>
</dbReference>
<dbReference type="PROSITE" id="PS50126">
    <property type="entry name" value="S1"/>
    <property type="match status" value="1"/>
</dbReference>
<dbReference type="PANTHER" id="PTHR10724">
    <property type="entry name" value="30S RIBOSOMAL PROTEIN S1"/>
    <property type="match status" value="1"/>
</dbReference>
<dbReference type="Gene3D" id="1.10.10.650">
    <property type="entry name" value="RuvA domain 2-like"/>
    <property type="match status" value="1"/>
</dbReference>
<dbReference type="Pfam" id="PF16921">
    <property type="entry name" value="Tex_YqgF"/>
    <property type="match status" value="1"/>
</dbReference>
<dbReference type="Proteomes" id="UP000000343">
    <property type="component" value="Chromosome"/>
</dbReference>
<dbReference type="Gene3D" id="1.10.150.310">
    <property type="entry name" value="Tex RuvX-like domain-like"/>
    <property type="match status" value="1"/>
</dbReference>
<dbReference type="InterPro" id="IPR050437">
    <property type="entry name" value="Ribos_protein_bS1-like"/>
</dbReference>
<dbReference type="RefSeq" id="WP_013579583.1">
    <property type="nucleotide sequence ID" value="NC_015064.1"/>
</dbReference>
<dbReference type="GO" id="GO:0006412">
    <property type="term" value="P:translation"/>
    <property type="evidence" value="ECO:0007669"/>
    <property type="project" value="TreeGrafter"/>
</dbReference>
<dbReference type="EMBL" id="CP002480">
    <property type="protein sequence ID" value="ADW68260.1"/>
    <property type="molecule type" value="Genomic_DNA"/>
</dbReference>
<dbReference type="Pfam" id="PF09371">
    <property type="entry name" value="Tex_N"/>
    <property type="match status" value="1"/>
</dbReference>
<name>E8X4D3_GRATM</name>
<evidence type="ECO:0000313" key="3">
    <source>
        <dbReference type="EMBL" id="ADW68260.1"/>
    </source>
</evidence>
<dbReference type="eggNOG" id="COG2183">
    <property type="taxonomic scope" value="Bacteria"/>
</dbReference>
<dbReference type="PANTHER" id="PTHR10724:SF10">
    <property type="entry name" value="S1 RNA-BINDING DOMAIN-CONTAINING PROTEIN 1"/>
    <property type="match status" value="1"/>
</dbReference>
<dbReference type="SMART" id="SM00316">
    <property type="entry name" value="S1"/>
    <property type="match status" value="1"/>
</dbReference>
<protein>
    <submittedName>
        <fullName evidence="3">Tex-like protein protein</fullName>
    </submittedName>
</protein>
<dbReference type="SUPFAM" id="SSF53098">
    <property type="entry name" value="Ribonuclease H-like"/>
    <property type="match status" value="1"/>
</dbReference>
<dbReference type="SUPFAM" id="SSF158832">
    <property type="entry name" value="Tex N-terminal region-like"/>
    <property type="match status" value="1"/>
</dbReference>
<feature type="region of interest" description="Disordered" evidence="1">
    <location>
        <begin position="726"/>
        <end position="752"/>
    </location>
</feature>
<evidence type="ECO:0000256" key="1">
    <source>
        <dbReference type="SAM" id="MobiDB-lite"/>
    </source>
</evidence>
<dbReference type="InterPro" id="IPR037027">
    <property type="entry name" value="YqgF/RNaseH-like_dom_sf"/>
</dbReference>
<dbReference type="PROSITE" id="PS50896">
    <property type="entry name" value="LISH"/>
    <property type="match status" value="1"/>
</dbReference>
<dbReference type="GO" id="GO:0005737">
    <property type="term" value="C:cytoplasm"/>
    <property type="evidence" value="ECO:0007669"/>
    <property type="project" value="UniProtKB-ARBA"/>
</dbReference>
<dbReference type="FunFam" id="2.40.50.140:FF:000051">
    <property type="entry name" value="RNA-binding transcriptional accessory protein"/>
    <property type="match status" value="1"/>
</dbReference>
<dbReference type="Pfam" id="PF22706">
    <property type="entry name" value="Tex_central_region"/>
    <property type="match status" value="1"/>
</dbReference>
<dbReference type="InterPro" id="IPR023323">
    <property type="entry name" value="Tex-like_dom_sf"/>
</dbReference>
<dbReference type="InterPro" id="IPR023319">
    <property type="entry name" value="Tex-like_HTH_dom_sf"/>
</dbReference>
<dbReference type="InterPro" id="IPR012340">
    <property type="entry name" value="NA-bd_OB-fold"/>
</dbReference>
<dbReference type="Pfam" id="PF12836">
    <property type="entry name" value="HHH_3"/>
    <property type="match status" value="1"/>
</dbReference>
<dbReference type="AlphaFoldDB" id="E8X4D3"/>
<dbReference type="InterPro" id="IPR006641">
    <property type="entry name" value="YqgF/RNaseH-like_dom"/>
</dbReference>
<dbReference type="InterPro" id="IPR006594">
    <property type="entry name" value="LisH"/>
</dbReference>
<dbReference type="SUPFAM" id="SSF47781">
    <property type="entry name" value="RuvA domain 2-like"/>
    <property type="match status" value="2"/>
</dbReference>
<dbReference type="GO" id="GO:0003729">
    <property type="term" value="F:mRNA binding"/>
    <property type="evidence" value="ECO:0007669"/>
    <property type="project" value="UniProtKB-ARBA"/>
</dbReference>
<dbReference type="FunFam" id="3.30.420.140:FF:000001">
    <property type="entry name" value="RNA-binding transcriptional accessory protein"/>
    <property type="match status" value="1"/>
</dbReference>
<dbReference type="KEGG" id="acm:AciX9_1197"/>
<dbReference type="OrthoDB" id="9804714at2"/>
<dbReference type="SUPFAM" id="SSF50249">
    <property type="entry name" value="Nucleic acid-binding proteins"/>
    <property type="match status" value="1"/>
</dbReference>
<dbReference type="Pfam" id="PF00575">
    <property type="entry name" value="S1"/>
    <property type="match status" value="1"/>
</dbReference>
<dbReference type="InterPro" id="IPR041692">
    <property type="entry name" value="HHH_9"/>
</dbReference>
<reference evidence="4" key="1">
    <citation type="submission" date="2011-01" db="EMBL/GenBank/DDBJ databases">
        <title>Complete sequence of chromosome of Acidobacterium sp. MP5ACTX9.</title>
        <authorList>
            <consortium name="US DOE Joint Genome Institute"/>
            <person name="Lucas S."/>
            <person name="Copeland A."/>
            <person name="Lapidus A."/>
            <person name="Cheng J.-F."/>
            <person name="Goodwin L."/>
            <person name="Pitluck S."/>
            <person name="Teshima H."/>
            <person name="Detter J.C."/>
            <person name="Han C."/>
            <person name="Tapia R."/>
            <person name="Land M."/>
            <person name="Hauser L."/>
            <person name="Kyrpides N."/>
            <person name="Ivanova N."/>
            <person name="Ovchinnikova G."/>
            <person name="Pagani I."/>
            <person name="Rawat S.R."/>
            <person name="Mannisto M."/>
            <person name="Haggblom M.M."/>
            <person name="Woyke T."/>
        </authorList>
    </citation>
    <scope>NUCLEOTIDE SEQUENCE [LARGE SCALE GENOMIC DNA]</scope>
    <source>
        <strain evidence="4">MP5ACTX9</strain>
    </source>
</reference>
<dbReference type="InterPro" id="IPR032639">
    <property type="entry name" value="Tex_YqgF"/>
</dbReference>